<organism evidence="1">
    <name type="scientific">uncultured Caudovirales phage</name>
    <dbReference type="NCBI Taxonomy" id="2100421"/>
    <lineage>
        <taxon>Viruses</taxon>
        <taxon>Duplodnaviria</taxon>
        <taxon>Heunggongvirae</taxon>
        <taxon>Uroviricota</taxon>
        <taxon>Caudoviricetes</taxon>
        <taxon>Peduoviridae</taxon>
        <taxon>Maltschvirus</taxon>
        <taxon>Maltschvirus maltsch</taxon>
    </lineage>
</organism>
<name>A0A6J5RRV7_9CAUD</name>
<reference evidence="1" key="1">
    <citation type="submission" date="2020-05" db="EMBL/GenBank/DDBJ databases">
        <authorList>
            <person name="Chiriac C."/>
            <person name="Salcher M."/>
            <person name="Ghai R."/>
            <person name="Kavagutti S V."/>
        </authorList>
    </citation>
    <scope>NUCLEOTIDE SEQUENCE</scope>
</reference>
<accession>A0A6J5RRV7</accession>
<protein>
    <submittedName>
        <fullName evidence="1">Uncharacterized protein</fullName>
    </submittedName>
</protein>
<evidence type="ECO:0000313" key="1">
    <source>
        <dbReference type="EMBL" id="CAB4196956.1"/>
    </source>
</evidence>
<proteinExistence type="predicted"/>
<dbReference type="EMBL" id="LR797252">
    <property type="protein sequence ID" value="CAB4196956.1"/>
    <property type="molecule type" value="Genomic_DNA"/>
</dbReference>
<sequence length="124" mass="14546">MNIQQRKRCFRIITAYIQQEKPNDYTIGEIDIFPILKSNHYIMMIPNSYKVEHPTIYSSENPWGEEITFSYKAIYKLKSTTQIANIIGDVERKISSKFSNLIQTITTDYDDVNNIYTVTIIQKP</sequence>
<gene>
    <name evidence="1" type="ORF">UFOVP1290_476</name>
</gene>